<feature type="transmembrane region" description="Helical" evidence="1">
    <location>
        <begin position="75"/>
        <end position="96"/>
    </location>
</feature>
<dbReference type="RefSeq" id="WP_203001523.1">
    <property type="nucleotide sequence ID" value="NZ_JADWYU010000119.1"/>
</dbReference>
<sequence length="224" mass="22992">MTGSYDVTTRVATRPLPIPARAAGPRFPRLFGALCAAGGLIAVAGAAWSAARTSPVSTDEVSWPYGPGLFQGLEVVWTLTHVLTFLGALALARSGLAGRGRAARAGNPVMLVGMALFVPCELAFIPFAHAEVDDSGFVLVGTLIGVASMIAGLGFTLTGIGVLRERALRGAGRFVPLLCGVFVFVGLTPLVMAGGDVFFLGIGGWNVLLALLGVVIARTATAQE</sequence>
<feature type="transmembrane region" description="Helical" evidence="1">
    <location>
        <begin position="198"/>
        <end position="217"/>
    </location>
</feature>
<feature type="transmembrane region" description="Helical" evidence="1">
    <location>
        <begin position="174"/>
        <end position="192"/>
    </location>
</feature>
<feature type="transmembrane region" description="Helical" evidence="1">
    <location>
        <begin position="108"/>
        <end position="130"/>
    </location>
</feature>
<organism evidence="2 3">
    <name type="scientific">Frankia nepalensis</name>
    <dbReference type="NCBI Taxonomy" id="1836974"/>
    <lineage>
        <taxon>Bacteria</taxon>
        <taxon>Bacillati</taxon>
        <taxon>Actinomycetota</taxon>
        <taxon>Actinomycetes</taxon>
        <taxon>Frankiales</taxon>
        <taxon>Frankiaceae</taxon>
        <taxon>Frankia</taxon>
    </lineage>
</organism>
<gene>
    <name evidence="2" type="ORF">I7412_28605</name>
</gene>
<keyword evidence="3" id="KW-1185">Reference proteome</keyword>
<evidence type="ECO:0008006" key="4">
    <source>
        <dbReference type="Google" id="ProtNLM"/>
    </source>
</evidence>
<evidence type="ECO:0000256" key="1">
    <source>
        <dbReference type="SAM" id="Phobius"/>
    </source>
</evidence>
<proteinExistence type="predicted"/>
<keyword evidence="1" id="KW-0812">Transmembrane</keyword>
<dbReference type="EMBL" id="JAEACQ010000259">
    <property type="protein sequence ID" value="MBL7631050.1"/>
    <property type="molecule type" value="Genomic_DNA"/>
</dbReference>
<keyword evidence="1" id="KW-0472">Membrane</keyword>
<name>A0A937UT99_9ACTN</name>
<dbReference type="AlphaFoldDB" id="A0A937UT99"/>
<dbReference type="Proteomes" id="UP000604475">
    <property type="component" value="Unassembled WGS sequence"/>
</dbReference>
<feature type="transmembrane region" description="Helical" evidence="1">
    <location>
        <begin position="30"/>
        <end position="51"/>
    </location>
</feature>
<evidence type="ECO:0000313" key="2">
    <source>
        <dbReference type="EMBL" id="MBL7631050.1"/>
    </source>
</evidence>
<comment type="caution">
    <text evidence="2">The sequence shown here is derived from an EMBL/GenBank/DDBJ whole genome shotgun (WGS) entry which is preliminary data.</text>
</comment>
<reference evidence="2" key="1">
    <citation type="submission" date="2020-12" db="EMBL/GenBank/DDBJ databases">
        <title>Genomic characterization of non-nitrogen-fixing Frankia strains.</title>
        <authorList>
            <person name="Carlos-Shanley C."/>
            <person name="Guerra T."/>
            <person name="Hahn D."/>
        </authorList>
    </citation>
    <scope>NUCLEOTIDE SEQUENCE</scope>
    <source>
        <strain evidence="2">CN6</strain>
    </source>
</reference>
<feature type="transmembrane region" description="Helical" evidence="1">
    <location>
        <begin position="136"/>
        <end position="162"/>
    </location>
</feature>
<accession>A0A937UT99</accession>
<evidence type="ECO:0000313" key="3">
    <source>
        <dbReference type="Proteomes" id="UP000604475"/>
    </source>
</evidence>
<keyword evidence="1" id="KW-1133">Transmembrane helix</keyword>
<protein>
    <recommendedName>
        <fullName evidence="4">DUF998 domain-containing protein</fullName>
    </recommendedName>
</protein>